<proteinExistence type="predicted"/>
<accession>A0AAU7QDN0</accession>
<dbReference type="AlphaFoldDB" id="A0AAU7QDN0"/>
<dbReference type="EMBL" id="CP157947">
    <property type="protein sequence ID" value="XBS71287.1"/>
    <property type="molecule type" value="Genomic_DNA"/>
</dbReference>
<gene>
    <name evidence="1" type="ORF">ABK905_10270</name>
</gene>
<sequence>MALFEELGFCWDRAALPATLPVYSLERVCFRFHRMLPEFVWDASVLEGNPFTFPEVKTLLDGITIGGRKVSDQEQVLNLAESAKQLLTWVKSGQFLLAKTTFTRLHAIVARNEALEWGVFRGEGQETHYTPDVGLGEYGRHTPPTTAPGAPELNHLFERGVTALQACPPFEQGAAFFSSARCNNSSLTATSGRRVL</sequence>
<dbReference type="InterPro" id="IPR036597">
    <property type="entry name" value="Fido-like_dom_sf"/>
</dbReference>
<reference evidence="1" key="1">
    <citation type="submission" date="2024-06" db="EMBL/GenBank/DDBJ databases">
        <authorList>
            <person name="Coelho C."/>
            <person name="Bento M."/>
            <person name="Garcia E."/>
            <person name="Camelo A."/>
            <person name="Brandao I."/>
            <person name="Espirito Santo C."/>
            <person name="Trovao J."/>
            <person name="Verissimo A."/>
            <person name="Costa J."/>
            <person name="Tiago I."/>
        </authorList>
    </citation>
    <scope>NUCLEOTIDE SEQUENCE</scope>
    <source>
        <strain evidence="1">KWT182</strain>
    </source>
</reference>
<dbReference type="Gene3D" id="1.10.3290.10">
    <property type="entry name" value="Fido-like domain"/>
    <property type="match status" value="1"/>
</dbReference>
<organism evidence="1">
    <name type="scientific">Acerihabitans sp. KWT182</name>
    <dbReference type="NCBI Taxonomy" id="3157919"/>
    <lineage>
        <taxon>Bacteria</taxon>
        <taxon>Pseudomonadati</taxon>
        <taxon>Pseudomonadota</taxon>
        <taxon>Gammaproteobacteria</taxon>
        <taxon>Enterobacterales</taxon>
        <taxon>Pectobacteriaceae</taxon>
        <taxon>Acerihabitans</taxon>
    </lineage>
</organism>
<evidence type="ECO:0000313" key="1">
    <source>
        <dbReference type="EMBL" id="XBS71287.1"/>
    </source>
</evidence>
<protein>
    <submittedName>
        <fullName evidence="1">Uncharacterized protein</fullName>
    </submittedName>
</protein>
<name>A0AAU7QDN0_9GAMM</name>